<protein>
    <submittedName>
        <fullName evidence="2">Uncharacterized protein</fullName>
    </submittedName>
</protein>
<sequence>MKPGETVDEYVTQLRQLSENCQFGTLCKSLIKDRLVLGIKENSVKDRLLRTKNLELVKAIEICKAAEITRRQLQVISEGTSRMSENETEDEIMRVRRTNQREAKQHVNPRKEERDAYSSSAGLLERNAETVDSTIISVCYRKVRIKEIIGMSI</sequence>
<name>A0AA38I0M9_9CUCU</name>
<evidence type="ECO:0000313" key="2">
    <source>
        <dbReference type="EMBL" id="KAJ3647665.1"/>
    </source>
</evidence>
<feature type="region of interest" description="Disordered" evidence="1">
    <location>
        <begin position="97"/>
        <end position="118"/>
    </location>
</feature>
<accession>A0AA38I0M9</accession>
<dbReference type="EMBL" id="JALNTZ010000006">
    <property type="protein sequence ID" value="KAJ3647665.1"/>
    <property type="molecule type" value="Genomic_DNA"/>
</dbReference>
<keyword evidence="3" id="KW-1185">Reference proteome</keyword>
<gene>
    <name evidence="2" type="ORF">Zmor_019530</name>
</gene>
<evidence type="ECO:0000256" key="1">
    <source>
        <dbReference type="SAM" id="MobiDB-lite"/>
    </source>
</evidence>
<organism evidence="2 3">
    <name type="scientific">Zophobas morio</name>
    <dbReference type="NCBI Taxonomy" id="2755281"/>
    <lineage>
        <taxon>Eukaryota</taxon>
        <taxon>Metazoa</taxon>
        <taxon>Ecdysozoa</taxon>
        <taxon>Arthropoda</taxon>
        <taxon>Hexapoda</taxon>
        <taxon>Insecta</taxon>
        <taxon>Pterygota</taxon>
        <taxon>Neoptera</taxon>
        <taxon>Endopterygota</taxon>
        <taxon>Coleoptera</taxon>
        <taxon>Polyphaga</taxon>
        <taxon>Cucujiformia</taxon>
        <taxon>Tenebrionidae</taxon>
        <taxon>Zophobas</taxon>
    </lineage>
</organism>
<evidence type="ECO:0000313" key="3">
    <source>
        <dbReference type="Proteomes" id="UP001168821"/>
    </source>
</evidence>
<feature type="compositionally biased region" description="Basic and acidic residues" evidence="1">
    <location>
        <begin position="97"/>
        <end position="116"/>
    </location>
</feature>
<reference evidence="2" key="1">
    <citation type="journal article" date="2023" name="G3 (Bethesda)">
        <title>Whole genome assemblies of Zophobas morio and Tenebrio molitor.</title>
        <authorList>
            <person name="Kaur S."/>
            <person name="Stinson S.A."/>
            <person name="diCenzo G.C."/>
        </authorList>
    </citation>
    <scope>NUCLEOTIDE SEQUENCE</scope>
    <source>
        <strain evidence="2">QUZm001</strain>
    </source>
</reference>
<dbReference type="Proteomes" id="UP001168821">
    <property type="component" value="Unassembled WGS sequence"/>
</dbReference>
<proteinExistence type="predicted"/>
<dbReference type="PANTHER" id="PTHR33198">
    <property type="entry name" value="ANK_REP_REGION DOMAIN-CONTAINING PROTEIN-RELATED"/>
    <property type="match status" value="1"/>
</dbReference>
<comment type="caution">
    <text evidence="2">The sequence shown here is derived from an EMBL/GenBank/DDBJ whole genome shotgun (WGS) entry which is preliminary data.</text>
</comment>
<dbReference type="AlphaFoldDB" id="A0AA38I0M9"/>